<dbReference type="SMART" id="SM00849">
    <property type="entry name" value="Lactamase_B"/>
    <property type="match status" value="1"/>
</dbReference>
<dbReference type="PANTHER" id="PTHR42951:SF4">
    <property type="entry name" value="ACYL-COENZYME A THIOESTERASE MBLAC2"/>
    <property type="match status" value="1"/>
</dbReference>
<dbReference type="EMBL" id="JAGTAR010000003">
    <property type="protein sequence ID" value="MBR8534520.1"/>
    <property type="molecule type" value="Genomic_DNA"/>
</dbReference>
<accession>A0A941F2F5</accession>
<dbReference type="Proteomes" id="UP000679220">
    <property type="component" value="Unassembled WGS sequence"/>
</dbReference>
<evidence type="ECO:0000313" key="3">
    <source>
        <dbReference type="EMBL" id="MBR8534520.1"/>
    </source>
</evidence>
<proteinExistence type="inferred from homology"/>
<dbReference type="RefSeq" id="WP_212188427.1">
    <property type="nucleotide sequence ID" value="NZ_JAGTAR010000003.1"/>
</dbReference>
<keyword evidence="4" id="KW-1185">Reference proteome</keyword>
<gene>
    <name evidence="3" type="ORF">KDU71_03040</name>
</gene>
<dbReference type="PANTHER" id="PTHR42951">
    <property type="entry name" value="METALLO-BETA-LACTAMASE DOMAIN-CONTAINING"/>
    <property type="match status" value="1"/>
</dbReference>
<dbReference type="AlphaFoldDB" id="A0A941F2F5"/>
<dbReference type="InterPro" id="IPR036866">
    <property type="entry name" value="RibonucZ/Hydroxyglut_hydro"/>
</dbReference>
<dbReference type="GO" id="GO:0017001">
    <property type="term" value="P:antibiotic catabolic process"/>
    <property type="evidence" value="ECO:0007669"/>
    <property type="project" value="UniProtKB-ARBA"/>
</dbReference>
<comment type="caution">
    <text evidence="3">The sequence shown here is derived from an EMBL/GenBank/DDBJ whole genome shotgun (WGS) entry which is preliminary data.</text>
</comment>
<name>A0A941F2F5_9BACT</name>
<dbReference type="SUPFAM" id="SSF56281">
    <property type="entry name" value="Metallo-hydrolase/oxidoreductase"/>
    <property type="match status" value="1"/>
</dbReference>
<dbReference type="PROSITE" id="PS51257">
    <property type="entry name" value="PROKAR_LIPOPROTEIN"/>
    <property type="match status" value="1"/>
</dbReference>
<evidence type="ECO:0000259" key="2">
    <source>
        <dbReference type="SMART" id="SM00849"/>
    </source>
</evidence>
<dbReference type="InterPro" id="IPR001279">
    <property type="entry name" value="Metallo-B-lactamas"/>
</dbReference>
<reference evidence="3" key="1">
    <citation type="journal article" date="2018" name="Int. J. Syst. Evol. Microbiol.">
        <title>Carboxylicivirga sediminis sp. nov., isolated from coastal sediment.</title>
        <authorList>
            <person name="Wang F.Q."/>
            <person name="Ren L.H."/>
            <person name="Zou R.J."/>
            <person name="Sun Y.Z."/>
            <person name="Liu X.J."/>
            <person name="Jiang F."/>
            <person name="Liu L.J."/>
        </authorList>
    </citation>
    <scope>NUCLEOTIDE SEQUENCE</scope>
    <source>
        <strain evidence="3">JR1</strain>
    </source>
</reference>
<protein>
    <submittedName>
        <fullName evidence="3">MBL fold metallo-hydrolase</fullName>
    </submittedName>
</protein>
<comment type="similarity">
    <text evidence="1">Belongs to the metallo-beta-lactamase superfamily. Class-B beta-lactamase family.</text>
</comment>
<organism evidence="3 4">
    <name type="scientific">Carboxylicivirga sediminis</name>
    <dbReference type="NCBI Taxonomy" id="2006564"/>
    <lineage>
        <taxon>Bacteria</taxon>
        <taxon>Pseudomonadati</taxon>
        <taxon>Bacteroidota</taxon>
        <taxon>Bacteroidia</taxon>
        <taxon>Marinilabiliales</taxon>
        <taxon>Marinilabiliaceae</taxon>
        <taxon>Carboxylicivirga</taxon>
    </lineage>
</organism>
<feature type="domain" description="Metallo-beta-lactamase" evidence="2">
    <location>
        <begin position="45"/>
        <end position="220"/>
    </location>
</feature>
<reference evidence="3" key="2">
    <citation type="submission" date="2021-04" db="EMBL/GenBank/DDBJ databases">
        <authorList>
            <person name="Zhang T."/>
            <person name="Zhang Y."/>
            <person name="Lu D."/>
            <person name="Zuo D."/>
            <person name="Du Z."/>
        </authorList>
    </citation>
    <scope>NUCLEOTIDE SEQUENCE</scope>
    <source>
        <strain evidence="3">JR1</strain>
    </source>
</reference>
<evidence type="ECO:0000313" key="4">
    <source>
        <dbReference type="Proteomes" id="UP000679220"/>
    </source>
</evidence>
<dbReference type="Gene3D" id="3.60.15.10">
    <property type="entry name" value="Ribonuclease Z/Hydroxyacylglutathione hydrolase-like"/>
    <property type="match status" value="1"/>
</dbReference>
<evidence type="ECO:0000256" key="1">
    <source>
        <dbReference type="ARBA" id="ARBA00005250"/>
    </source>
</evidence>
<sequence>MRQVLTFAIIAIITISCSTNQDDWYQIQQLDKRTYIISEPHSSQRNSSFLIIGEKEAILLDAGTGENGKQSMAQVADSLSPVPVTLLLSHFHFDHIGGASDFRKVGLAALPFLANRLSADSILVLTKTEVLSNDTVSLKIDRLYPVGEAIDLGHRNIELLHTPGHSKASIALIDHEQRYLFTGDLIYNDLLLVNNCEAYLQSINTIYKHSNPDYRIFGSHGTPEVDYAHLAKVKEALTAYLADDDSFDSKKNISFFGTPKQVYQKGDVAFMVGYSDVFDH</sequence>
<dbReference type="InterPro" id="IPR050855">
    <property type="entry name" value="NDM-1-like"/>
</dbReference>
<dbReference type="Pfam" id="PF00753">
    <property type="entry name" value="Lactamase_B"/>
    <property type="match status" value="1"/>
</dbReference>